<evidence type="ECO:0000313" key="2">
    <source>
        <dbReference type="Proteomes" id="UP001168363"/>
    </source>
</evidence>
<gene>
    <name evidence="1" type="ORF">QWJ41_21340</name>
</gene>
<organism evidence="1 2">
    <name type="scientific">Nocardioides cremeus</name>
    <dbReference type="NCBI Taxonomy" id="3058044"/>
    <lineage>
        <taxon>Bacteria</taxon>
        <taxon>Bacillati</taxon>
        <taxon>Actinomycetota</taxon>
        <taxon>Actinomycetes</taxon>
        <taxon>Propionibacteriales</taxon>
        <taxon>Nocardioidaceae</taxon>
        <taxon>Nocardioides</taxon>
    </lineage>
</organism>
<dbReference type="Gene3D" id="3.40.50.1360">
    <property type="match status" value="1"/>
</dbReference>
<dbReference type="EMBL" id="JAULSC010000351">
    <property type="protein sequence ID" value="MDO3398269.1"/>
    <property type="molecule type" value="Genomic_DNA"/>
</dbReference>
<name>A0ABT8TWE4_9ACTN</name>
<dbReference type="SUPFAM" id="SSF100950">
    <property type="entry name" value="NagB/RpiA/CoA transferase-like"/>
    <property type="match status" value="1"/>
</dbReference>
<dbReference type="InterPro" id="IPR037171">
    <property type="entry name" value="NagB/RpiA_transferase-like"/>
</dbReference>
<keyword evidence="1" id="KW-0378">Hydrolase</keyword>
<evidence type="ECO:0000313" key="1">
    <source>
        <dbReference type="EMBL" id="MDO3398269.1"/>
    </source>
</evidence>
<proteinExistence type="predicted"/>
<feature type="non-terminal residue" evidence="1">
    <location>
        <position position="1"/>
    </location>
</feature>
<comment type="caution">
    <text evidence="1">The sequence shown here is derived from an EMBL/GenBank/DDBJ whole genome shotgun (WGS) entry which is preliminary data.</text>
</comment>
<protein>
    <submittedName>
        <fullName evidence="1">6-phosphogluconolactonase</fullName>
        <ecNumber evidence="1">3.1.1.31</ecNumber>
    </submittedName>
</protein>
<dbReference type="GO" id="GO:0017057">
    <property type="term" value="F:6-phosphogluconolactonase activity"/>
    <property type="evidence" value="ECO:0007669"/>
    <property type="project" value="UniProtKB-EC"/>
</dbReference>
<reference evidence="1" key="1">
    <citation type="submission" date="2023-06" db="EMBL/GenBank/DDBJ databases">
        <title>Genome sequence of Nocardioides sp. SOB44.</title>
        <authorList>
            <person name="Zhang G."/>
        </authorList>
    </citation>
    <scope>NUCLEOTIDE SEQUENCE</scope>
    <source>
        <strain evidence="1">SOB44</strain>
    </source>
</reference>
<sequence length="73" mass="7509">DLDAVPIEAITVTIPALLRAGRVLAVVPEGRKAQPVHDALTGPIATSCPASALRTASHAAIHLDPESARLLPD</sequence>
<accession>A0ABT8TWE4</accession>
<keyword evidence="2" id="KW-1185">Reference proteome</keyword>
<dbReference type="EC" id="3.1.1.31" evidence="1"/>
<dbReference type="Proteomes" id="UP001168363">
    <property type="component" value="Unassembled WGS sequence"/>
</dbReference>